<evidence type="ECO:0000256" key="2">
    <source>
        <dbReference type="ARBA" id="ARBA00008061"/>
    </source>
</evidence>
<dbReference type="InterPro" id="IPR013784">
    <property type="entry name" value="Carb-bd-like_fold"/>
</dbReference>
<dbReference type="SMR" id="A0A367ZN03"/>
<keyword evidence="3" id="KW-0479">Metal-binding</keyword>
<keyword evidence="4" id="KW-0732">Signal</keyword>
<dbReference type="GO" id="GO:2001070">
    <property type="term" value="F:starch binding"/>
    <property type="evidence" value="ECO:0007669"/>
    <property type="project" value="InterPro"/>
</dbReference>
<dbReference type="Pfam" id="PF00128">
    <property type="entry name" value="Alpha-amylase"/>
    <property type="match status" value="2"/>
</dbReference>
<gene>
    <name evidence="9" type="ORF">OZSIB_4262</name>
</gene>
<evidence type="ECO:0000256" key="7">
    <source>
        <dbReference type="RuleBase" id="RU361134"/>
    </source>
</evidence>
<dbReference type="InterPro" id="IPR006046">
    <property type="entry name" value="Alpha_amylase"/>
</dbReference>
<dbReference type="GO" id="GO:0005975">
    <property type="term" value="P:carbohydrate metabolic process"/>
    <property type="evidence" value="ECO:0007669"/>
    <property type="project" value="InterPro"/>
</dbReference>
<dbReference type="InterPro" id="IPR006047">
    <property type="entry name" value="GH13_cat_dom"/>
</dbReference>
<dbReference type="SMART" id="SM00642">
    <property type="entry name" value="Aamy"/>
    <property type="match status" value="1"/>
</dbReference>
<dbReference type="SUPFAM" id="SSF49452">
    <property type="entry name" value="Starch-binding domain-like"/>
    <property type="match status" value="1"/>
</dbReference>
<dbReference type="SUPFAM" id="SSF51445">
    <property type="entry name" value="(Trans)glycosidases"/>
    <property type="match status" value="1"/>
</dbReference>
<comment type="similarity">
    <text evidence="2 6">Belongs to the glycosyl hydrolase 13 family.</text>
</comment>
<dbReference type="Gene3D" id="2.60.40.1180">
    <property type="entry name" value="Golgi alpha-mannosidase II"/>
    <property type="match status" value="1"/>
</dbReference>
<dbReference type="EMBL" id="QOQW01000012">
    <property type="protein sequence ID" value="RCK79508.1"/>
    <property type="molecule type" value="Genomic_DNA"/>
</dbReference>
<dbReference type="Gene3D" id="2.60.40.10">
    <property type="entry name" value="Immunoglobulins"/>
    <property type="match status" value="1"/>
</dbReference>
<dbReference type="PANTHER" id="PTHR10357:SF215">
    <property type="entry name" value="ALPHA-AMYLASE 1"/>
    <property type="match status" value="1"/>
</dbReference>
<dbReference type="InterPro" id="IPR013783">
    <property type="entry name" value="Ig-like_fold"/>
</dbReference>
<reference evidence="9 10" key="1">
    <citation type="submission" date="2018-05" db="EMBL/GenBank/DDBJ databases">
        <title>A metagenomic window into the 2 km-deep terrestrial subsurface aquifer revealed taxonomically and functionally diverse microbial community comprising novel uncultured bacterial lineages.</title>
        <authorList>
            <person name="Kadnikov V.V."/>
            <person name="Mardanov A.V."/>
            <person name="Beletsky A.V."/>
            <person name="Banks D."/>
            <person name="Pimenov N.V."/>
            <person name="Frank Y.A."/>
            <person name="Karnachuk O.V."/>
            <person name="Ravin N.V."/>
        </authorList>
    </citation>
    <scope>NUCLEOTIDE SEQUENCE [LARGE SCALE GENOMIC DNA]</scope>
    <source>
        <strain evidence="9">BY5</strain>
    </source>
</reference>
<comment type="cofactor">
    <cofactor evidence="1">
        <name>Ca(2+)</name>
        <dbReference type="ChEBI" id="CHEBI:29108"/>
    </cofactor>
</comment>
<keyword evidence="7" id="KW-0119">Carbohydrate metabolism</keyword>
<evidence type="ECO:0000256" key="3">
    <source>
        <dbReference type="ARBA" id="ARBA00022723"/>
    </source>
</evidence>
<dbReference type="Proteomes" id="UP000252355">
    <property type="component" value="Unassembled WGS sequence"/>
</dbReference>
<dbReference type="Gene3D" id="3.20.20.80">
    <property type="entry name" value="Glycosidases"/>
    <property type="match status" value="1"/>
</dbReference>
<dbReference type="EC" id="3.2.1.1" evidence="7"/>
<evidence type="ECO:0000259" key="8">
    <source>
        <dbReference type="PROSITE" id="PS51166"/>
    </source>
</evidence>
<comment type="caution">
    <text evidence="9">The sequence shown here is derived from an EMBL/GenBank/DDBJ whole genome shotgun (WGS) entry which is preliminary data.</text>
</comment>
<accession>A0A367ZN03</accession>
<evidence type="ECO:0000256" key="6">
    <source>
        <dbReference type="RuleBase" id="RU003615"/>
    </source>
</evidence>
<keyword evidence="7" id="KW-0326">Glycosidase</keyword>
<dbReference type="AlphaFoldDB" id="A0A367ZN03"/>
<sequence>MSEIIYFILLDRFQDGDPANNPDVDRRDPHGFHGGDLRGVRQRLDYLQRLGVTTLWLSPVYRNRPMRFYDQQPYHGYWPWDFFAVDPRFGTLAELQELARELHQRGMKLVLDFVVNHAGYDAPLAARFPAWFHATGNITNWEDPRERETHRIYGLPDFASDRPVVRSFFQAVARHWIEAVGPDGFRLDAVKHVPTTFWADFNQRVAARQGGGFLLLGEMLDGDPRVIARTWHEGRFNALFDFPLYYTLKEVIAEGGDCRKLGSRFAEDHRYPDPRRLATFLDNHDLDRFLASCRGDRARLRQALAVLFTARGMPTLTYGTEAGLAGAHAPVPENRADMRFGADRGLEDWVRLLTWLRRDHPVLQRGWQVHLAMSPTTYAFARVLPDAVAVVALHTGTGTARLSLPAGHLFPDRRKLPDRLAGVLGEVWGDRFECTLRGRQVAVFLDRGPLPAREAACRQVEQLQKNPRALGTVPVTFRLEAPALPAGLRPLVIGSFPELGEWNPLARLPEMVRVGSQSWRATVWLPCHAVGEVKFCARTASQTLWFPGDNLYVETAARPLAPLDATW</sequence>
<evidence type="ECO:0000256" key="1">
    <source>
        <dbReference type="ARBA" id="ARBA00001913"/>
    </source>
</evidence>
<comment type="catalytic activity">
    <reaction evidence="7">
        <text>Endohydrolysis of (1-&gt;4)-alpha-D-glucosidic linkages in polysaccharides containing three or more (1-&gt;4)-alpha-linked D-glucose units.</text>
        <dbReference type="EC" id="3.2.1.1"/>
    </reaction>
</comment>
<dbReference type="PRINTS" id="PR00110">
    <property type="entry name" value="ALPHAAMYLASE"/>
</dbReference>
<feature type="domain" description="CBM20" evidence="8">
    <location>
        <begin position="467"/>
        <end position="567"/>
    </location>
</feature>
<evidence type="ECO:0000256" key="5">
    <source>
        <dbReference type="ARBA" id="ARBA00022837"/>
    </source>
</evidence>
<organism evidence="9 10">
    <name type="scientific">Candidatus Ozemobacter sibiricus</name>
    <dbReference type="NCBI Taxonomy" id="2268124"/>
    <lineage>
        <taxon>Bacteria</taxon>
        <taxon>Candidatus Ozemobacteria</taxon>
        <taxon>Candidatus Ozemobacterales</taxon>
        <taxon>Candidatus Ozemobacteraceae</taxon>
        <taxon>Candidatus Ozemobacter</taxon>
    </lineage>
</organism>
<keyword evidence="7" id="KW-0378">Hydrolase</keyword>
<evidence type="ECO:0000313" key="10">
    <source>
        <dbReference type="Proteomes" id="UP000252355"/>
    </source>
</evidence>
<keyword evidence="5" id="KW-0106">Calcium</keyword>
<protein>
    <recommendedName>
        <fullName evidence="7">Alpha-amylase</fullName>
        <ecNumber evidence="7">3.2.1.1</ecNumber>
    </recommendedName>
</protein>
<dbReference type="GO" id="GO:0004556">
    <property type="term" value="F:alpha-amylase activity"/>
    <property type="evidence" value="ECO:0007669"/>
    <property type="project" value="UniProtKB-UniRule"/>
</dbReference>
<evidence type="ECO:0000313" key="9">
    <source>
        <dbReference type="EMBL" id="RCK79508.1"/>
    </source>
</evidence>
<dbReference type="GO" id="GO:0046872">
    <property type="term" value="F:metal ion binding"/>
    <property type="evidence" value="ECO:0007669"/>
    <property type="project" value="UniProtKB-KW"/>
</dbReference>
<dbReference type="SUPFAM" id="SSF51011">
    <property type="entry name" value="Glycosyl hydrolase domain"/>
    <property type="match status" value="1"/>
</dbReference>
<name>A0A367ZN03_9BACT</name>
<dbReference type="PROSITE" id="PS51166">
    <property type="entry name" value="CBM20"/>
    <property type="match status" value="1"/>
</dbReference>
<dbReference type="InterPro" id="IPR002044">
    <property type="entry name" value="CBM20"/>
</dbReference>
<evidence type="ECO:0000256" key="4">
    <source>
        <dbReference type="ARBA" id="ARBA00022729"/>
    </source>
</evidence>
<dbReference type="InterPro" id="IPR013780">
    <property type="entry name" value="Glyco_hydro_b"/>
</dbReference>
<proteinExistence type="inferred from homology"/>
<dbReference type="InterPro" id="IPR017853">
    <property type="entry name" value="GH"/>
</dbReference>
<dbReference type="PANTHER" id="PTHR10357">
    <property type="entry name" value="ALPHA-AMYLASE FAMILY MEMBER"/>
    <property type="match status" value="1"/>
</dbReference>